<evidence type="ECO:0000313" key="1">
    <source>
        <dbReference type="EMBL" id="VDD30853.1"/>
    </source>
</evidence>
<organism evidence="1">
    <name type="scientific">Brassica oleracea</name>
    <name type="common">Wild cabbage</name>
    <dbReference type="NCBI Taxonomy" id="3712"/>
    <lineage>
        <taxon>Eukaryota</taxon>
        <taxon>Viridiplantae</taxon>
        <taxon>Streptophyta</taxon>
        <taxon>Embryophyta</taxon>
        <taxon>Tracheophyta</taxon>
        <taxon>Spermatophyta</taxon>
        <taxon>Magnoliopsida</taxon>
        <taxon>eudicotyledons</taxon>
        <taxon>Gunneridae</taxon>
        <taxon>Pentapetalae</taxon>
        <taxon>rosids</taxon>
        <taxon>malvids</taxon>
        <taxon>Brassicales</taxon>
        <taxon>Brassicaceae</taxon>
        <taxon>Brassiceae</taxon>
        <taxon>Brassica</taxon>
    </lineage>
</organism>
<gene>
    <name evidence="1" type="ORF">BOLC9T56176H</name>
</gene>
<accession>A0A3P6DHT4</accession>
<dbReference type="EMBL" id="LR031875">
    <property type="protein sequence ID" value="VDD30853.1"/>
    <property type="molecule type" value="Genomic_DNA"/>
</dbReference>
<reference evidence="1" key="1">
    <citation type="submission" date="2018-11" db="EMBL/GenBank/DDBJ databases">
        <authorList>
            <consortium name="Genoscope - CEA"/>
            <person name="William W."/>
        </authorList>
    </citation>
    <scope>NUCLEOTIDE SEQUENCE</scope>
</reference>
<protein>
    <submittedName>
        <fullName evidence="1">Uncharacterized protein</fullName>
    </submittedName>
</protein>
<name>A0A3P6DHT4_BRAOL</name>
<sequence length="35" mass="4170">MKEMKRFLSTSSCRILVLIILSLQIRRSVHFLHGR</sequence>
<dbReference type="AlphaFoldDB" id="A0A3P6DHT4"/>
<proteinExistence type="predicted"/>